<dbReference type="PANTHER" id="PTHR46621">
    <property type="entry name" value="SNRNA-ACTIVATING PROTEIN COMPLEX SUBUNIT 4"/>
    <property type="match status" value="1"/>
</dbReference>
<keyword evidence="2" id="KW-0805">Transcription regulation</keyword>
<dbReference type="EMBL" id="JBEDNZ010000024">
    <property type="protein sequence ID" value="KAL0811391.1"/>
    <property type="molecule type" value="Genomic_DNA"/>
</dbReference>
<feature type="domain" description="HTH myb-type" evidence="7">
    <location>
        <begin position="252"/>
        <end position="308"/>
    </location>
</feature>
<dbReference type="SMART" id="SM00717">
    <property type="entry name" value="SANT"/>
    <property type="match status" value="4"/>
</dbReference>
<comment type="subcellular location">
    <subcellularLocation>
        <location evidence="1">Nucleus</location>
    </subcellularLocation>
</comment>
<dbReference type="AlphaFoldDB" id="A0ABD0SBF3"/>
<gene>
    <name evidence="8" type="ORF">ABMA28_009799</name>
</gene>
<evidence type="ECO:0000313" key="8">
    <source>
        <dbReference type="EMBL" id="KAL0811391.1"/>
    </source>
</evidence>
<organism evidence="8 9">
    <name type="scientific">Loxostege sticticalis</name>
    <name type="common">Beet webworm moth</name>
    <dbReference type="NCBI Taxonomy" id="481309"/>
    <lineage>
        <taxon>Eukaryota</taxon>
        <taxon>Metazoa</taxon>
        <taxon>Ecdysozoa</taxon>
        <taxon>Arthropoda</taxon>
        <taxon>Hexapoda</taxon>
        <taxon>Insecta</taxon>
        <taxon>Pterygota</taxon>
        <taxon>Neoptera</taxon>
        <taxon>Endopterygota</taxon>
        <taxon>Lepidoptera</taxon>
        <taxon>Glossata</taxon>
        <taxon>Ditrysia</taxon>
        <taxon>Pyraloidea</taxon>
        <taxon>Crambidae</taxon>
        <taxon>Pyraustinae</taxon>
        <taxon>Loxostege</taxon>
    </lineage>
</organism>
<dbReference type="PROSITE" id="PS51294">
    <property type="entry name" value="HTH_MYB"/>
    <property type="match status" value="2"/>
</dbReference>
<dbReference type="GO" id="GO:0005634">
    <property type="term" value="C:nucleus"/>
    <property type="evidence" value="ECO:0007669"/>
    <property type="project" value="UniProtKB-SubCell"/>
</dbReference>
<sequence>MDIDSDEDTETQIKDLQQLTAVLEDESIASCSGSKCSAPASAVSLLSSGSKVEEYSRIETALALNKLTDMKLQRLEKILANRLSQCRDKLEEIHASYACTEKSTRPEKFKYINCGKPYFKDSNNFPAPDNSDTILMKKSGMYDFSCVASIPGWTVKDKSEFISSVLKMSKDYRVKELNSKIAEIRRDTKIPESQKDTLIDAIKAEISTVSKKPLKEVALPIEEDYDWDAIANKLNNRHSAQEYASLWKLFLHPSINKEFWSKTEHLSLQRYAHSNNLVDWDKIAKSLNTKRTGYQCFVYFRTNMSNTLSGNKWTKEEEEYLKRLIEYYREDNYIPWARIAASMENRTKIQIYNKYLRLLEIRKGRFLPEEDAVILTCIEKFGRNFKKIKEFLPGRSHAQLRYRYQVLQKKRISSVWTVAEDKKLIQLMANQDSTTNFANITKFFVGKDRVCLRARYLTLMKWMKRNPNVDLFYAPRRAARRLCHGQATANLNIAIDKLNKRMQSELETKKPKRITKESVEEDLDEAIVAVLTTIQAKEAEASKEVASDKLVLDKETTITHGDLNAINLKKALILLKASLVKNEFMGSKYSEMYPELLAPEQQACLVRVKSYSRKPVVNTIKVDAAPSVWGDNVLKNTEYVFPPHYGTITGCRALLSHITAKESPKVDLNILRQRNILFREHMYLLMERFNTLFLWPTLLSNEAPATKSSIYWKHNQARALHAPPLAPLPSTSNYNIQEIKPVDEKEICDKKKTRKKKRVKN</sequence>
<dbReference type="Proteomes" id="UP001549921">
    <property type="component" value="Unassembled WGS sequence"/>
</dbReference>
<comment type="caution">
    <text evidence="8">The sequence shown here is derived from an EMBL/GenBank/DDBJ whole genome shotgun (WGS) entry which is preliminary data.</text>
</comment>
<accession>A0ABD0SBF3</accession>
<dbReference type="InterPro" id="IPR051575">
    <property type="entry name" value="Myb-like_DNA-bd"/>
</dbReference>
<evidence type="ECO:0000256" key="1">
    <source>
        <dbReference type="ARBA" id="ARBA00004123"/>
    </source>
</evidence>
<dbReference type="PROSITE" id="PS50090">
    <property type="entry name" value="MYB_LIKE"/>
    <property type="match status" value="2"/>
</dbReference>
<dbReference type="Gene3D" id="1.10.10.60">
    <property type="entry name" value="Homeodomain-like"/>
    <property type="match status" value="3"/>
</dbReference>
<evidence type="ECO:0000259" key="6">
    <source>
        <dbReference type="PROSITE" id="PS50090"/>
    </source>
</evidence>
<keyword evidence="3" id="KW-0238">DNA-binding</keyword>
<feature type="domain" description="HTH myb-type" evidence="7">
    <location>
        <begin position="360"/>
        <end position="412"/>
    </location>
</feature>
<evidence type="ECO:0000313" key="9">
    <source>
        <dbReference type="Proteomes" id="UP001549921"/>
    </source>
</evidence>
<proteinExistence type="predicted"/>
<keyword evidence="4" id="KW-0804">Transcription</keyword>
<dbReference type="SUPFAM" id="SSF46689">
    <property type="entry name" value="Homeodomain-like"/>
    <property type="match status" value="3"/>
</dbReference>
<protein>
    <recommendedName>
        <fullName evidence="10">snRNA-activating protein complex subunit 4</fullName>
    </recommendedName>
</protein>
<dbReference type="InterPro" id="IPR009057">
    <property type="entry name" value="Homeodomain-like_sf"/>
</dbReference>
<dbReference type="CDD" id="cd00167">
    <property type="entry name" value="SANT"/>
    <property type="match status" value="3"/>
</dbReference>
<dbReference type="PANTHER" id="PTHR46621:SF1">
    <property type="entry name" value="SNRNA-ACTIVATING PROTEIN COMPLEX SUBUNIT 4"/>
    <property type="match status" value="1"/>
</dbReference>
<evidence type="ECO:0000256" key="4">
    <source>
        <dbReference type="ARBA" id="ARBA00023163"/>
    </source>
</evidence>
<dbReference type="InterPro" id="IPR001005">
    <property type="entry name" value="SANT/Myb"/>
</dbReference>
<evidence type="ECO:0000256" key="3">
    <source>
        <dbReference type="ARBA" id="ARBA00023125"/>
    </source>
</evidence>
<evidence type="ECO:0008006" key="10">
    <source>
        <dbReference type="Google" id="ProtNLM"/>
    </source>
</evidence>
<dbReference type="InterPro" id="IPR017930">
    <property type="entry name" value="Myb_dom"/>
</dbReference>
<keyword evidence="5" id="KW-0539">Nucleus</keyword>
<reference evidence="8 9" key="1">
    <citation type="submission" date="2024-06" db="EMBL/GenBank/DDBJ databases">
        <title>A chromosome-level genome assembly of beet webworm, Loxostege sticticalis.</title>
        <authorList>
            <person name="Zhang Y."/>
        </authorList>
    </citation>
    <scope>NUCLEOTIDE SEQUENCE [LARGE SCALE GENOMIC DNA]</scope>
    <source>
        <strain evidence="8">AQ028</strain>
        <tissue evidence="8">Male pupae</tissue>
    </source>
</reference>
<name>A0ABD0SBF3_LOXSC</name>
<dbReference type="GO" id="GO:0003677">
    <property type="term" value="F:DNA binding"/>
    <property type="evidence" value="ECO:0007669"/>
    <property type="project" value="UniProtKB-KW"/>
</dbReference>
<evidence type="ECO:0000259" key="7">
    <source>
        <dbReference type="PROSITE" id="PS51294"/>
    </source>
</evidence>
<evidence type="ECO:0000256" key="5">
    <source>
        <dbReference type="ARBA" id="ARBA00023242"/>
    </source>
</evidence>
<evidence type="ECO:0000256" key="2">
    <source>
        <dbReference type="ARBA" id="ARBA00023015"/>
    </source>
</evidence>
<dbReference type="Pfam" id="PF00249">
    <property type="entry name" value="Myb_DNA-binding"/>
    <property type="match status" value="2"/>
</dbReference>
<feature type="domain" description="Myb-like" evidence="6">
    <location>
        <begin position="252"/>
        <end position="304"/>
    </location>
</feature>
<feature type="domain" description="Myb-like" evidence="6">
    <location>
        <begin position="305"/>
        <end position="359"/>
    </location>
</feature>